<evidence type="ECO:0000256" key="7">
    <source>
        <dbReference type="SAM" id="SignalP"/>
    </source>
</evidence>
<protein>
    <submittedName>
        <fullName evidence="9">Glutamate/aspartate import solute-binding protein</fullName>
    </submittedName>
</protein>
<dbReference type="Proteomes" id="UP000328092">
    <property type="component" value="Unassembled WGS sequence"/>
</dbReference>
<keyword evidence="5" id="KW-0574">Periplasm</keyword>
<evidence type="ECO:0000256" key="3">
    <source>
        <dbReference type="ARBA" id="ARBA00022448"/>
    </source>
</evidence>
<feature type="chain" id="PRO_5021235774" evidence="7">
    <location>
        <begin position="24"/>
        <end position="307"/>
    </location>
</feature>
<dbReference type="EMBL" id="CAADFC020000022">
    <property type="protein sequence ID" value="VIO74851.1"/>
    <property type="molecule type" value="Genomic_DNA"/>
</dbReference>
<evidence type="ECO:0000259" key="8">
    <source>
        <dbReference type="SMART" id="SM00062"/>
    </source>
</evidence>
<feature type="domain" description="Solute-binding protein family 3/N-terminal" evidence="8">
    <location>
        <begin position="38"/>
        <end position="271"/>
    </location>
</feature>
<evidence type="ECO:0000256" key="1">
    <source>
        <dbReference type="ARBA" id="ARBA00004418"/>
    </source>
</evidence>
<reference evidence="9" key="1">
    <citation type="submission" date="2019-02" db="EMBL/GenBank/DDBJ databases">
        <authorList>
            <person name="Pothier F.J."/>
        </authorList>
    </citation>
    <scope>NUCLEOTIDE SEQUENCE</scope>
    <source>
        <strain evidence="9">CI-1B</strain>
    </source>
</reference>
<gene>
    <name evidence="9" type="primary">gltI_3</name>
    <name evidence="9" type="ORF">CI1B_56300</name>
</gene>
<proteinExistence type="inferred from homology"/>
<dbReference type="AlphaFoldDB" id="A0A508TKH4"/>
<evidence type="ECO:0000313" key="9">
    <source>
        <dbReference type="EMBL" id="VIO74851.1"/>
    </source>
</evidence>
<dbReference type="GO" id="GO:0030288">
    <property type="term" value="C:outer membrane-bounded periplasmic space"/>
    <property type="evidence" value="ECO:0007669"/>
    <property type="project" value="TreeGrafter"/>
</dbReference>
<dbReference type="PANTHER" id="PTHR30085:SF2">
    <property type="entry name" value="GLUTAMATE_ASPARTATE IMPORT SOLUTE-BINDING PROTEIN"/>
    <property type="match status" value="1"/>
</dbReference>
<comment type="similarity">
    <text evidence="2">Belongs to the bacterial solute-binding protein 3 family.</text>
</comment>
<dbReference type="OrthoDB" id="7240770at2"/>
<keyword evidence="3" id="KW-0813">Transport</keyword>
<evidence type="ECO:0000313" key="10">
    <source>
        <dbReference type="Proteomes" id="UP000328092"/>
    </source>
</evidence>
<sequence>MRLPAVLSSALLSLALAASSAAAEELSGTLQKVKETKKITLGYQEASVPFSYLDDQQRPIGFALDICLKIVDAVKEELGTPDIAVDYLPVTSSNRIPLMVNGTIDLHCSATTNSADRQKQVTFTNTHFLSATKFAAKKSANINTIDDLKGKSVTAVAGSVNLTQLIKVNTERKLGVNVLPAKDQAEAFLMLETDRAQAYALDDVQLAVAIARSKQPALYMISEEAFSKAEPFGIMLRREDAPFKALADRATAELYKSPEIEVMYKRWLEQPTPPVGINYNVPMSPALRNAFKNPNSSYDPDAYQVAK</sequence>
<keyword evidence="4 7" id="KW-0732">Signal</keyword>
<evidence type="ECO:0000256" key="5">
    <source>
        <dbReference type="ARBA" id="ARBA00022764"/>
    </source>
</evidence>
<dbReference type="Gene3D" id="3.40.190.10">
    <property type="entry name" value="Periplasmic binding protein-like II"/>
    <property type="match status" value="2"/>
</dbReference>
<keyword evidence="10" id="KW-1185">Reference proteome</keyword>
<dbReference type="GO" id="GO:0006865">
    <property type="term" value="P:amino acid transport"/>
    <property type="evidence" value="ECO:0007669"/>
    <property type="project" value="UniProtKB-KW"/>
</dbReference>
<evidence type="ECO:0000256" key="6">
    <source>
        <dbReference type="ARBA" id="ARBA00022970"/>
    </source>
</evidence>
<dbReference type="InterPro" id="IPR001638">
    <property type="entry name" value="Solute-binding_3/MltF_N"/>
</dbReference>
<dbReference type="SUPFAM" id="SSF53850">
    <property type="entry name" value="Periplasmic binding protein-like II"/>
    <property type="match status" value="1"/>
</dbReference>
<keyword evidence="6" id="KW-0029">Amino-acid transport</keyword>
<comment type="caution">
    <text evidence="9">The sequence shown here is derived from an EMBL/GenBank/DDBJ whole genome shotgun (WGS) entry which is preliminary data.</text>
</comment>
<dbReference type="PANTHER" id="PTHR30085">
    <property type="entry name" value="AMINO ACID ABC TRANSPORTER PERMEASE"/>
    <property type="match status" value="1"/>
</dbReference>
<dbReference type="InterPro" id="IPR051455">
    <property type="entry name" value="Bact_solute-bind_prot3"/>
</dbReference>
<accession>A0A508TKH4</accession>
<organism evidence="9 10">
    <name type="scientific">Bradyrhizobium ivorense</name>
    <dbReference type="NCBI Taxonomy" id="2511166"/>
    <lineage>
        <taxon>Bacteria</taxon>
        <taxon>Pseudomonadati</taxon>
        <taxon>Pseudomonadota</taxon>
        <taxon>Alphaproteobacteria</taxon>
        <taxon>Hyphomicrobiales</taxon>
        <taxon>Nitrobacteraceae</taxon>
        <taxon>Bradyrhizobium</taxon>
    </lineage>
</organism>
<evidence type="ECO:0000256" key="2">
    <source>
        <dbReference type="ARBA" id="ARBA00010333"/>
    </source>
</evidence>
<dbReference type="FunFam" id="3.40.190.10:FF:000052">
    <property type="entry name" value="Amino acid ABC transporter substrate-binding protein"/>
    <property type="match status" value="1"/>
</dbReference>
<feature type="signal peptide" evidence="7">
    <location>
        <begin position="1"/>
        <end position="23"/>
    </location>
</feature>
<dbReference type="RefSeq" id="WP_139862563.1">
    <property type="nucleotide sequence ID" value="NZ_CAADFC020000022.1"/>
</dbReference>
<dbReference type="GO" id="GO:0005576">
    <property type="term" value="C:extracellular region"/>
    <property type="evidence" value="ECO:0007669"/>
    <property type="project" value="TreeGrafter"/>
</dbReference>
<dbReference type="Pfam" id="PF00497">
    <property type="entry name" value="SBP_bac_3"/>
    <property type="match status" value="1"/>
</dbReference>
<name>A0A508TKH4_9BRAD</name>
<dbReference type="CDD" id="cd13688">
    <property type="entry name" value="PBP2_GltI_DEBP"/>
    <property type="match status" value="1"/>
</dbReference>
<dbReference type="SMART" id="SM00062">
    <property type="entry name" value="PBPb"/>
    <property type="match status" value="1"/>
</dbReference>
<comment type="subcellular location">
    <subcellularLocation>
        <location evidence="1">Periplasm</location>
    </subcellularLocation>
</comment>
<evidence type="ECO:0000256" key="4">
    <source>
        <dbReference type="ARBA" id="ARBA00022729"/>
    </source>
</evidence>